<dbReference type="PIRSF" id="PIRSF001235">
    <property type="entry name" value="Amidase_carbamoylase"/>
    <property type="match status" value="1"/>
</dbReference>
<dbReference type="Proteomes" id="UP000482155">
    <property type="component" value="Unassembled WGS sequence"/>
</dbReference>
<sequence>MTRERSIGDTILQWAEELANHTETPGMMTRTYLTEAHRGAAGQIARWMSEAGMNVRTDQAGNVIGRYEASNQATTGARALLTGSHFDTVPNGGKFDGNLGVLLPIACIAEWNRRQKRFPFAIDVIGFAEEEGVRFKATLLGSRAIAGTFDLAVLDKRDEHGVAMREAMGAAGLSFPRLAEAAYRPQDVAAFVEVHIEQGPVLLDAGLPVGVVTAISGASRFMVTVHGLSGHAGTVPMGLRRDAAMAAAEIGLYIESRCAGIPGLVGTVGRLEVVRGAANVVPGEALFSIDIRAETDEVRRAAVQDVLAFMDVVAARRKVRLDVVPTHEARSVPCAPWLQQRLADAAASLGLEARRLPSGAGHDAMAIAAITDVAMLFVRCGNGGISHHPSETMTAEDAETAARVFSRFVENFADAPTLK</sequence>
<evidence type="ECO:0000313" key="11">
    <source>
        <dbReference type="Proteomes" id="UP000482155"/>
    </source>
</evidence>
<evidence type="ECO:0000256" key="6">
    <source>
        <dbReference type="ARBA" id="ARBA00023211"/>
    </source>
</evidence>
<keyword evidence="5 10" id="KW-0378">Hydrolase</keyword>
<dbReference type="GO" id="GO:0046872">
    <property type="term" value="F:metal ion binding"/>
    <property type="evidence" value="ECO:0007669"/>
    <property type="project" value="UniProtKB-KW"/>
</dbReference>
<evidence type="ECO:0000256" key="8">
    <source>
        <dbReference type="PIRSR" id="PIRSR001235-2"/>
    </source>
</evidence>
<dbReference type="SUPFAM" id="SSF53187">
    <property type="entry name" value="Zn-dependent exopeptidases"/>
    <property type="match status" value="1"/>
</dbReference>
<organism evidence="10 11">
    <name type="scientific">Noviherbaspirillum galbum</name>
    <dbReference type="NCBI Taxonomy" id="2709383"/>
    <lineage>
        <taxon>Bacteria</taxon>
        <taxon>Pseudomonadati</taxon>
        <taxon>Pseudomonadota</taxon>
        <taxon>Betaproteobacteria</taxon>
        <taxon>Burkholderiales</taxon>
        <taxon>Oxalobacteraceae</taxon>
        <taxon>Noviherbaspirillum</taxon>
    </lineage>
</organism>
<feature type="binding site" evidence="8">
    <location>
        <position position="220"/>
    </location>
    <ligand>
        <name>allantoate</name>
        <dbReference type="ChEBI" id="CHEBI:17536"/>
    </ligand>
</feature>
<feature type="binding site" evidence="8">
    <location>
        <position position="292"/>
    </location>
    <ligand>
        <name>allantoate</name>
        <dbReference type="ChEBI" id="CHEBI:17536"/>
    </ligand>
</feature>
<dbReference type="GO" id="GO:0016813">
    <property type="term" value="F:hydrolase activity, acting on carbon-nitrogen (but not peptide) bonds, in linear amidines"/>
    <property type="evidence" value="ECO:0007669"/>
    <property type="project" value="InterPro"/>
</dbReference>
<keyword evidence="6" id="KW-0464">Manganese</keyword>
<feature type="binding site" evidence="8">
    <location>
        <position position="279"/>
    </location>
    <ligand>
        <name>allantoate</name>
        <dbReference type="ChEBI" id="CHEBI:17536"/>
    </ligand>
</feature>
<keyword evidence="7" id="KW-0862">Zinc</keyword>
<evidence type="ECO:0000256" key="4">
    <source>
        <dbReference type="ARBA" id="ARBA00022723"/>
    </source>
</evidence>
<dbReference type="NCBIfam" id="TIGR01879">
    <property type="entry name" value="hydantase"/>
    <property type="match status" value="1"/>
</dbReference>
<name>A0A6B3SP82_9BURK</name>
<evidence type="ECO:0000259" key="9">
    <source>
        <dbReference type="Pfam" id="PF07687"/>
    </source>
</evidence>
<evidence type="ECO:0000256" key="5">
    <source>
        <dbReference type="ARBA" id="ARBA00022801"/>
    </source>
</evidence>
<keyword evidence="11" id="KW-1185">Reference proteome</keyword>
<keyword evidence="4 7" id="KW-0479">Metal-binding</keyword>
<comment type="caution">
    <text evidence="10">The sequence shown here is derived from an EMBL/GenBank/DDBJ whole genome shotgun (WGS) entry which is preliminary data.</text>
</comment>
<comment type="similarity">
    <text evidence="2">Belongs to the peptidase M20 family.</text>
</comment>
<dbReference type="Gene3D" id="3.40.630.10">
    <property type="entry name" value="Zn peptidases"/>
    <property type="match status" value="1"/>
</dbReference>
<comment type="cofactor">
    <cofactor evidence="7">
        <name>Zn(2+)</name>
        <dbReference type="ChEBI" id="CHEBI:29105"/>
    </cofactor>
    <text evidence="7">Binds 2 Zn(2+) ions per subunit.</text>
</comment>
<evidence type="ECO:0000256" key="3">
    <source>
        <dbReference type="ARBA" id="ARBA00011738"/>
    </source>
</evidence>
<accession>A0A6B3SP82</accession>
<feature type="binding site" evidence="7">
    <location>
        <position position="96"/>
    </location>
    <ligand>
        <name>Zn(2+)</name>
        <dbReference type="ChEBI" id="CHEBI:29105"/>
        <label>1</label>
    </ligand>
</feature>
<dbReference type="AlphaFoldDB" id="A0A6B3SP82"/>
<dbReference type="RefSeq" id="WP_163965013.1">
    <property type="nucleotide sequence ID" value="NZ_JAAIVB010000052.1"/>
</dbReference>
<evidence type="ECO:0000313" key="10">
    <source>
        <dbReference type="EMBL" id="NEX62557.1"/>
    </source>
</evidence>
<dbReference type="NCBIfam" id="NF006775">
    <property type="entry name" value="PRK09290.2-5"/>
    <property type="match status" value="1"/>
</dbReference>
<dbReference type="PANTHER" id="PTHR32494:SF19">
    <property type="entry name" value="ALLANTOATE DEIMINASE-RELATED"/>
    <property type="match status" value="1"/>
</dbReference>
<dbReference type="Gene3D" id="3.30.70.360">
    <property type="match status" value="1"/>
</dbReference>
<feature type="binding site" evidence="7">
    <location>
        <position position="131"/>
    </location>
    <ligand>
        <name>Zn(2+)</name>
        <dbReference type="ChEBI" id="CHEBI:29105"/>
        <label>2</label>
    </ligand>
</feature>
<feature type="binding site" evidence="7">
    <location>
        <position position="85"/>
    </location>
    <ligand>
        <name>Zn(2+)</name>
        <dbReference type="ChEBI" id="CHEBI:29105"/>
        <label>1</label>
    </ligand>
</feature>
<dbReference type="Pfam" id="PF01546">
    <property type="entry name" value="Peptidase_M20"/>
    <property type="match status" value="1"/>
</dbReference>
<proteinExistence type="inferred from homology"/>
<dbReference type="InterPro" id="IPR010158">
    <property type="entry name" value="Amidase_Cbmase"/>
</dbReference>
<feature type="domain" description="Peptidase M20 dimerisation" evidence="9">
    <location>
        <begin position="214"/>
        <end position="314"/>
    </location>
</feature>
<dbReference type="PANTHER" id="PTHR32494">
    <property type="entry name" value="ALLANTOATE DEIMINASE-RELATED"/>
    <property type="match status" value="1"/>
</dbReference>
<reference evidence="10 11" key="1">
    <citation type="submission" date="2020-02" db="EMBL/GenBank/DDBJ databases">
        <authorList>
            <person name="Kim M.K."/>
        </authorList>
    </citation>
    <scope>NUCLEOTIDE SEQUENCE [LARGE SCALE GENOMIC DNA]</scope>
    <source>
        <strain evidence="10 11">17J57-3</strain>
    </source>
</reference>
<dbReference type="EMBL" id="JAAIVB010000052">
    <property type="protein sequence ID" value="NEX62557.1"/>
    <property type="molecule type" value="Genomic_DNA"/>
</dbReference>
<protein>
    <submittedName>
        <fullName evidence="10">Allantoate amidohydrolase</fullName>
    </submittedName>
</protein>
<evidence type="ECO:0000256" key="2">
    <source>
        <dbReference type="ARBA" id="ARBA00006153"/>
    </source>
</evidence>
<dbReference type="InterPro" id="IPR011650">
    <property type="entry name" value="Peptidase_M20_dimer"/>
</dbReference>
<dbReference type="InterPro" id="IPR036264">
    <property type="entry name" value="Bact_exopeptidase_dim_dom"/>
</dbReference>
<feature type="binding site" evidence="7">
    <location>
        <position position="387"/>
    </location>
    <ligand>
        <name>Zn(2+)</name>
        <dbReference type="ChEBI" id="CHEBI:29105"/>
        <label>2</label>
    </ligand>
</feature>
<feature type="binding site" evidence="7">
    <location>
        <position position="96"/>
    </location>
    <ligand>
        <name>Zn(2+)</name>
        <dbReference type="ChEBI" id="CHEBI:29105"/>
        <label>2</label>
    </ligand>
</feature>
<dbReference type="Pfam" id="PF07687">
    <property type="entry name" value="M20_dimer"/>
    <property type="match status" value="1"/>
</dbReference>
<comment type="cofactor">
    <cofactor evidence="1">
        <name>Mn(2+)</name>
        <dbReference type="ChEBI" id="CHEBI:29035"/>
    </cofactor>
</comment>
<comment type="subunit">
    <text evidence="3">Homodimer.</text>
</comment>
<evidence type="ECO:0000256" key="1">
    <source>
        <dbReference type="ARBA" id="ARBA00001936"/>
    </source>
</evidence>
<evidence type="ECO:0000256" key="7">
    <source>
        <dbReference type="PIRSR" id="PIRSR001235-1"/>
    </source>
</evidence>
<gene>
    <name evidence="10" type="ORF">G3574_15830</name>
</gene>
<dbReference type="SUPFAM" id="SSF55031">
    <property type="entry name" value="Bacterial exopeptidase dimerisation domain"/>
    <property type="match status" value="1"/>
</dbReference>
<feature type="binding site" evidence="7">
    <location>
        <position position="195"/>
    </location>
    <ligand>
        <name>Zn(2+)</name>
        <dbReference type="ChEBI" id="CHEBI:29105"/>
        <label>1</label>
    </ligand>
</feature>
<dbReference type="CDD" id="cd03884">
    <property type="entry name" value="M20_bAS"/>
    <property type="match status" value="1"/>
</dbReference>
<dbReference type="InterPro" id="IPR002933">
    <property type="entry name" value="Peptidase_M20"/>
</dbReference>